<sequence>MYICHSVTLSLPLTNSYIHAGLVAPPGLDCNKAHTCCIEMQFHPQPQEAVKCTSIKQICAKTLSWNLQDFRTSGKLVTQLWKK</sequence>
<evidence type="ECO:0000313" key="2">
    <source>
        <dbReference type="Proteomes" id="UP000824782"/>
    </source>
</evidence>
<gene>
    <name evidence="1" type="ORF">GDO81_023149</name>
</gene>
<dbReference type="Proteomes" id="UP000824782">
    <property type="component" value="Unassembled WGS sequence"/>
</dbReference>
<dbReference type="AlphaFoldDB" id="A0AAV6YM03"/>
<name>A0AAV6YM03_ENGPU</name>
<evidence type="ECO:0000313" key="1">
    <source>
        <dbReference type="EMBL" id="KAG8538192.1"/>
    </source>
</evidence>
<protein>
    <submittedName>
        <fullName evidence="1">Uncharacterized protein</fullName>
    </submittedName>
</protein>
<keyword evidence="2" id="KW-1185">Reference proteome</keyword>
<proteinExistence type="predicted"/>
<organism evidence="1 2">
    <name type="scientific">Engystomops pustulosus</name>
    <name type="common">Tungara frog</name>
    <name type="synonym">Physalaemus pustulosus</name>
    <dbReference type="NCBI Taxonomy" id="76066"/>
    <lineage>
        <taxon>Eukaryota</taxon>
        <taxon>Metazoa</taxon>
        <taxon>Chordata</taxon>
        <taxon>Craniata</taxon>
        <taxon>Vertebrata</taxon>
        <taxon>Euteleostomi</taxon>
        <taxon>Amphibia</taxon>
        <taxon>Batrachia</taxon>
        <taxon>Anura</taxon>
        <taxon>Neobatrachia</taxon>
        <taxon>Hyloidea</taxon>
        <taxon>Leptodactylidae</taxon>
        <taxon>Leiuperinae</taxon>
        <taxon>Engystomops</taxon>
    </lineage>
</organism>
<dbReference type="EMBL" id="WNYA01023258">
    <property type="protein sequence ID" value="KAG8538192.1"/>
    <property type="molecule type" value="Genomic_DNA"/>
</dbReference>
<comment type="caution">
    <text evidence="1">The sequence shown here is derived from an EMBL/GenBank/DDBJ whole genome shotgun (WGS) entry which is preliminary data.</text>
</comment>
<reference evidence="1" key="1">
    <citation type="thesis" date="2020" institute="ProQuest LLC" country="789 East Eisenhower Parkway, Ann Arbor, MI, USA">
        <title>Comparative Genomics and Chromosome Evolution.</title>
        <authorList>
            <person name="Mudd A.B."/>
        </authorList>
    </citation>
    <scope>NUCLEOTIDE SEQUENCE</scope>
    <source>
        <strain evidence="1">237g6f4</strain>
        <tissue evidence="1">Blood</tissue>
    </source>
</reference>
<accession>A0AAV6YM03</accession>